<reference evidence="1 2" key="1">
    <citation type="journal article" date="2019" name="Microorganisms">
        <title>Genome Insights into the Novel Species Microvirga brassicacearum, a Rapeseed Endophyte with Biotechnological Potential.</title>
        <authorList>
            <person name="Jimenez-Gomez A."/>
            <person name="Saati-Santamaria Z."/>
            <person name="Igual J.M."/>
            <person name="Rivas R."/>
            <person name="Mateos P.F."/>
            <person name="Garcia-Fraile P."/>
        </authorList>
    </citation>
    <scope>NUCLEOTIDE SEQUENCE [LARGE SCALE GENOMIC DNA]</scope>
    <source>
        <strain evidence="1 2">CDVBN77</strain>
    </source>
</reference>
<accession>A0A5N3PJI1</accession>
<dbReference type="AlphaFoldDB" id="A0A5N3PJI1"/>
<dbReference type="Pfam" id="PF06089">
    <property type="entry name" value="Asparaginase_II"/>
    <property type="match status" value="1"/>
</dbReference>
<evidence type="ECO:0000313" key="2">
    <source>
        <dbReference type="Proteomes" id="UP000325684"/>
    </source>
</evidence>
<evidence type="ECO:0000313" key="1">
    <source>
        <dbReference type="EMBL" id="KAB0269755.1"/>
    </source>
</evidence>
<gene>
    <name evidence="1" type="ORF">FEZ63_00350</name>
</gene>
<name>A0A5N3PJI1_9HYPH</name>
<dbReference type="PANTHER" id="PTHR42110">
    <property type="entry name" value="L-ASPARAGINASE, PUTATIVE (AFU_ORTHOLOGUE AFUA_3G11890)-RELATED"/>
    <property type="match status" value="1"/>
</dbReference>
<dbReference type="RefSeq" id="WP_150941648.1">
    <property type="nucleotide sequence ID" value="NZ_VCMV01000001.1"/>
</dbReference>
<organism evidence="1 2">
    <name type="scientific">Microvirga brassicacearum</name>
    <dbReference type="NCBI Taxonomy" id="2580413"/>
    <lineage>
        <taxon>Bacteria</taxon>
        <taxon>Pseudomonadati</taxon>
        <taxon>Pseudomonadota</taxon>
        <taxon>Alphaproteobacteria</taxon>
        <taxon>Hyphomicrobiales</taxon>
        <taxon>Methylobacteriaceae</taxon>
        <taxon>Microvirga</taxon>
    </lineage>
</organism>
<dbReference type="OrthoDB" id="9780674at2"/>
<protein>
    <submittedName>
        <fullName evidence="1">Asparaginase</fullName>
    </submittedName>
</protein>
<keyword evidence="2" id="KW-1185">Reference proteome</keyword>
<dbReference type="EMBL" id="VCMV01000001">
    <property type="protein sequence ID" value="KAB0269755.1"/>
    <property type="molecule type" value="Genomic_DNA"/>
</dbReference>
<proteinExistence type="predicted"/>
<dbReference type="PANTHER" id="PTHR42110:SF1">
    <property type="entry name" value="L-ASPARAGINASE, PUTATIVE (AFU_ORTHOLOGUE AFUA_3G11890)-RELATED"/>
    <property type="match status" value="1"/>
</dbReference>
<comment type="caution">
    <text evidence="1">The sequence shown here is derived from an EMBL/GenBank/DDBJ whole genome shotgun (WGS) entry which is preliminary data.</text>
</comment>
<dbReference type="InterPro" id="IPR010349">
    <property type="entry name" value="Asparaginase_II"/>
</dbReference>
<sequence>MDNPFLVEVARGHLVESRHRGSVSVVEADGVTVLSLGDVDRPVFPRSAVKALQALPLIESGIAEQFGLTDEEIALACASHSGEPRHTAAAAAMLAKAGRDLSCLECGTHWPMGEAANRALAASGETPTALHNNCSGKHAGFICLACGSDTDPAGYVKAAHLVQQRVRAALEDITGASHDEDRSGLDGCSIPTYAIPLPALAFGFARFGTGIGISPDTAKAAGRIRKAVAQHPFMVAGTDRFDTRVMEILGERAFVKVGAEGVYCAALPELGYGIALKADDGTTRAAEAMMGGLLLRYLKLSDEERAAIERLAQPVLRNWNGIEVGGMTATGELMGAPSS</sequence>
<dbReference type="Proteomes" id="UP000325684">
    <property type="component" value="Unassembled WGS sequence"/>
</dbReference>